<evidence type="ECO:0008006" key="6">
    <source>
        <dbReference type="Google" id="ProtNLM"/>
    </source>
</evidence>
<proteinExistence type="predicted"/>
<keyword evidence="2" id="KW-0472">Membrane</keyword>
<evidence type="ECO:0000256" key="3">
    <source>
        <dbReference type="SAM" id="SignalP"/>
    </source>
</evidence>
<organism evidence="4 5">
    <name type="scientific">Stigmatella ashevillensis</name>
    <dbReference type="NCBI Taxonomy" id="2995309"/>
    <lineage>
        <taxon>Bacteria</taxon>
        <taxon>Pseudomonadati</taxon>
        <taxon>Myxococcota</taxon>
        <taxon>Myxococcia</taxon>
        <taxon>Myxococcales</taxon>
        <taxon>Cystobacterineae</taxon>
        <taxon>Archangiaceae</taxon>
        <taxon>Stigmatella</taxon>
    </lineage>
</organism>
<evidence type="ECO:0000256" key="1">
    <source>
        <dbReference type="SAM" id="MobiDB-lite"/>
    </source>
</evidence>
<evidence type="ECO:0000313" key="5">
    <source>
        <dbReference type="Proteomes" id="UP001221838"/>
    </source>
</evidence>
<feature type="compositionally biased region" description="Polar residues" evidence="1">
    <location>
        <begin position="157"/>
        <end position="166"/>
    </location>
</feature>
<feature type="region of interest" description="Disordered" evidence="1">
    <location>
        <begin position="155"/>
        <end position="185"/>
    </location>
</feature>
<feature type="transmembrane region" description="Helical" evidence="2">
    <location>
        <begin position="248"/>
        <end position="270"/>
    </location>
</feature>
<keyword evidence="2" id="KW-0812">Transmembrane</keyword>
<evidence type="ECO:0000256" key="2">
    <source>
        <dbReference type="SAM" id="Phobius"/>
    </source>
</evidence>
<evidence type="ECO:0000313" key="4">
    <source>
        <dbReference type="EMBL" id="MDC0710381.1"/>
    </source>
</evidence>
<comment type="caution">
    <text evidence="4">The sequence shown here is derived from an EMBL/GenBank/DDBJ whole genome shotgun (WGS) entry which is preliminary data.</text>
</comment>
<name>A0ABT5D9R3_9BACT</name>
<feature type="chain" id="PRO_5046704393" description="Tetratricopeptide repeat domain protein" evidence="3">
    <location>
        <begin position="23"/>
        <end position="294"/>
    </location>
</feature>
<keyword evidence="5" id="KW-1185">Reference proteome</keyword>
<protein>
    <recommendedName>
        <fullName evidence="6">Tetratricopeptide repeat domain protein</fullName>
    </recommendedName>
</protein>
<keyword evidence="3" id="KW-0732">Signal</keyword>
<sequence length="294" mass="31828">MTMRQKAVWMAVLMLSPWVGHAEENSRWQNYLRSVNSLYEAFEYEQALKQLERAQRFAQTMEDDVTLSLYEGIILADMSRWEASAAAFKAALLLQIDASLPLKVSPKVEAYFEKVRKDVSRELASTAVKKSSQPPKKAPDAQKLPALSAETLMPKVESSQKVSSGEASVAPSSAKEVHPSLPAETAGRDWRRAQVLVPAISGGVLLLAGGTSWGLSRKELSALREGDASLATRAEAHRSANRGSTYQSVGVGLLGAGLVGLGVAAGLYLWTPEDKAKLGLFSNGRSAFVQGRWP</sequence>
<dbReference type="RefSeq" id="WP_272139784.1">
    <property type="nucleotide sequence ID" value="NZ_JAQNDM010000002.1"/>
</dbReference>
<dbReference type="Proteomes" id="UP001221838">
    <property type="component" value="Unassembled WGS sequence"/>
</dbReference>
<reference evidence="4 5" key="1">
    <citation type="submission" date="2022-11" db="EMBL/GenBank/DDBJ databases">
        <title>Minimal conservation of predation-associated metabolite biosynthetic gene clusters underscores biosynthetic potential of Myxococcota including descriptions for ten novel species: Archangium lansinium sp. nov., Myxococcus landrumus sp. nov., Nannocystis bai.</title>
        <authorList>
            <person name="Ahearne A."/>
            <person name="Stevens C."/>
            <person name="Dowd S."/>
        </authorList>
    </citation>
    <scope>NUCLEOTIDE SEQUENCE [LARGE SCALE GENOMIC DNA]</scope>
    <source>
        <strain evidence="4 5">NCWAL01</strain>
    </source>
</reference>
<gene>
    <name evidence="4" type="ORF">POL68_18030</name>
</gene>
<dbReference type="EMBL" id="JAQNDM010000002">
    <property type="protein sequence ID" value="MDC0710381.1"/>
    <property type="molecule type" value="Genomic_DNA"/>
</dbReference>
<feature type="signal peptide" evidence="3">
    <location>
        <begin position="1"/>
        <end position="22"/>
    </location>
</feature>
<keyword evidence="2" id="KW-1133">Transmembrane helix</keyword>
<accession>A0ABT5D9R3</accession>